<dbReference type="EMBL" id="KQ421720">
    <property type="protein sequence ID" value="KOF76700.1"/>
    <property type="molecule type" value="Genomic_DNA"/>
</dbReference>
<organism evidence="1">
    <name type="scientific">Octopus bimaculoides</name>
    <name type="common">California two-spotted octopus</name>
    <dbReference type="NCBI Taxonomy" id="37653"/>
    <lineage>
        <taxon>Eukaryota</taxon>
        <taxon>Metazoa</taxon>
        <taxon>Spiralia</taxon>
        <taxon>Lophotrochozoa</taxon>
        <taxon>Mollusca</taxon>
        <taxon>Cephalopoda</taxon>
        <taxon>Coleoidea</taxon>
        <taxon>Octopodiformes</taxon>
        <taxon>Octopoda</taxon>
        <taxon>Incirrata</taxon>
        <taxon>Octopodidae</taxon>
        <taxon>Octopus</taxon>
    </lineage>
</organism>
<reference evidence="1" key="1">
    <citation type="submission" date="2015-07" db="EMBL/GenBank/DDBJ databases">
        <title>MeaNS - Measles Nucleotide Surveillance Program.</title>
        <authorList>
            <person name="Tran T."/>
            <person name="Druce J."/>
        </authorList>
    </citation>
    <scope>NUCLEOTIDE SEQUENCE</scope>
    <source>
        <strain evidence="1">UCB-OBI-ISO-001</strain>
        <tissue evidence="1">Gonad</tissue>
    </source>
</reference>
<gene>
    <name evidence="1" type="ORF">OCBIM_22033026mg</name>
</gene>
<sequence>MFRPVEMTEYSTELVRIASFRVFVYTSISMLKVGPGLLYNIYISGGGGTGVRDLFIAD</sequence>
<name>A0A0L8GJJ5_OCTBM</name>
<protein>
    <submittedName>
        <fullName evidence="1">Uncharacterized protein</fullName>
    </submittedName>
</protein>
<proteinExistence type="predicted"/>
<evidence type="ECO:0000313" key="1">
    <source>
        <dbReference type="EMBL" id="KOF76700.1"/>
    </source>
</evidence>
<accession>A0A0L8GJJ5</accession>
<dbReference type="AlphaFoldDB" id="A0A0L8GJJ5"/>